<dbReference type="GO" id="GO:1902369">
    <property type="term" value="P:negative regulation of RNA catabolic process"/>
    <property type="evidence" value="ECO:0007669"/>
    <property type="project" value="TreeGrafter"/>
</dbReference>
<feature type="compositionally biased region" description="Basic and acidic residues" evidence="4">
    <location>
        <begin position="204"/>
        <end position="251"/>
    </location>
</feature>
<dbReference type="Proteomes" id="UP000783686">
    <property type="component" value="Unassembled WGS sequence"/>
</dbReference>
<feature type="region of interest" description="Disordered" evidence="4">
    <location>
        <begin position="138"/>
        <end position="318"/>
    </location>
</feature>
<name>A0A811LDY3_9BILA</name>
<feature type="compositionally biased region" description="Basic and acidic residues" evidence="4">
    <location>
        <begin position="155"/>
        <end position="177"/>
    </location>
</feature>
<feature type="compositionally biased region" description="Basic and acidic residues" evidence="4">
    <location>
        <begin position="289"/>
        <end position="300"/>
    </location>
</feature>
<gene>
    <name evidence="5" type="ORF">BOKJ2_LOCUS11497</name>
</gene>
<dbReference type="GO" id="GO:0071013">
    <property type="term" value="C:catalytic step 2 spliceosome"/>
    <property type="evidence" value="ECO:0007669"/>
    <property type="project" value="TreeGrafter"/>
</dbReference>
<evidence type="ECO:0000313" key="6">
    <source>
        <dbReference type="Proteomes" id="UP000614601"/>
    </source>
</evidence>
<dbReference type="PANTHER" id="PTHR13471:SF0">
    <property type="entry name" value="NUCLEAR EXOSOME REGULATOR NRDE2"/>
    <property type="match status" value="1"/>
</dbReference>
<evidence type="ECO:0000313" key="5">
    <source>
        <dbReference type="EMBL" id="CAD5225275.1"/>
    </source>
</evidence>
<dbReference type="PANTHER" id="PTHR13471">
    <property type="entry name" value="TETRATRICOPEPTIDE-LIKE HELICAL"/>
    <property type="match status" value="1"/>
</dbReference>
<dbReference type="InterPro" id="IPR013633">
    <property type="entry name" value="NRDE-2"/>
</dbReference>
<evidence type="ECO:0000256" key="3">
    <source>
        <dbReference type="ARBA" id="ARBA00023242"/>
    </source>
</evidence>
<organism evidence="5 6">
    <name type="scientific">Bursaphelenchus okinawaensis</name>
    <dbReference type="NCBI Taxonomy" id="465554"/>
    <lineage>
        <taxon>Eukaryota</taxon>
        <taxon>Metazoa</taxon>
        <taxon>Ecdysozoa</taxon>
        <taxon>Nematoda</taxon>
        <taxon>Chromadorea</taxon>
        <taxon>Rhabditida</taxon>
        <taxon>Tylenchina</taxon>
        <taxon>Tylenchomorpha</taxon>
        <taxon>Aphelenchoidea</taxon>
        <taxon>Aphelenchoididae</taxon>
        <taxon>Bursaphelenchus</taxon>
    </lineage>
</organism>
<accession>A0A811LDY3</accession>
<protein>
    <submittedName>
        <fullName evidence="5">Uncharacterized protein</fullName>
    </submittedName>
</protein>
<evidence type="ECO:0000256" key="1">
    <source>
        <dbReference type="ARBA" id="ARBA00004123"/>
    </source>
</evidence>
<evidence type="ECO:0000256" key="2">
    <source>
        <dbReference type="ARBA" id="ARBA00009265"/>
    </source>
</evidence>
<evidence type="ECO:0000256" key="4">
    <source>
        <dbReference type="SAM" id="MobiDB-lite"/>
    </source>
</evidence>
<sequence length="1296" mass="150763">MRAANDEARKQDLRRAGHSPSILEPVQPPSFAPPSSDAPTAAPSNSKPMVGREDPRSYSVNYRDCFNQQQTINSQNVNQGQGYNGFWGTNDQSPGMGLGSSGYSSYIPPGNNVLPSGFVQSSNNMAYEYKQSDDFAYSGRDGGFNDMPGPSRLNTIDERNNTKPYDNRGVDRRRDNRYNNSRGNRREDGRSYRRDKRSPPRYNGRYEPDKKHEDFKAQMEAWERSKEDKEKQRQEEEEKKRKEKEIEESEHSLLVLGNEDFYDNDSSDEEYMEVVEDTRKRHQDSMNGGDKKLKVDKVSSSDDEEGEVNSNSDSDTKPKLRYVEKQMYSLKIRQIPERFSRNDFVIDENSQQYEEGVVYGMKKLMKKQQDSVAMLSLMGREWDQVVQKEPSLELCRFAADEDGATKDERINYLTDIVLTKLNTSLTNNDMKAEHWLKLLTTKDEIYILKSSDRLNVPENEVEEFLKEQLKITRGLLYSLPKKDLENVLIFHLEYSLRLKQEGYLEEFDLIFEKFIKSGAFVFSIKLWKSILKFFNVIGTKTMHYIDEAIRTITAFRYLKTITQTLSIDQINSLMIDLIVYKAKLHVERGESYIVVAMLQAFTEFNYFFPDEMTKKAFEWKLGSFSKFWNLKLERIGEKNALTWKVATEKNELPFLNEQIRNEAGWLRRQMINTQANVNEIAGKVDMEKYVEMENIRMQHFWQPLKFDHDLGEVMAQAPSTDIGFDLVDEVVEQDINSAETKVTSSGFLKRVVDVTQIESILNTLRMHDSRATDKEKQEALQLKKTVILKLLATLKVPVEQLDVYSVEDLMKTHLNTIVIRSDHKVGFLRFLVRYMATLSKIKNSGFYEELIATVANTIEQCFINKHQDYIAEHWPAFSKWTFDQFFASEDRSPENLFLRGKLLQVEANIKRYSKGAQFVAGNLLQGDKDLLKQMIDLLVDCGNPLYVAGKKKIVTLWMAAMVCDYLEGNRKEDGLKKADKPVLNKARLLWMYTTQQHTLTKFFDENIQMFVNDEKLTEKWYQDLFEAASDDETSWGVSLGNAKDLSLKLWDMIVWEVRGKSLYETAHKNRSNTSSNIAEEDQPIAKVGSITTRKGKLFRLERIDQLFCHDLLQRRDRYYEWTTEALRFYPFDSLIWPHAIRLESVNPKLEALLPEDRGGMKEDVVRVLHQAIKVVRCYQDVDNVTLKAHTAQTSTQCYVRSLFEGLIKLQINLPFAETFSTRLAMLMEMDVAKRVTGDFETAQLFFKKFYRQQTYSKILKMAGLELMTLNEFRNCDSDQFKWFTNVDEVDLNKDRQ</sequence>
<feature type="compositionally biased region" description="Low complexity" evidence="4">
    <location>
        <begin position="33"/>
        <end position="44"/>
    </location>
</feature>
<dbReference type="EMBL" id="CAJFDH010000005">
    <property type="protein sequence ID" value="CAD5225275.1"/>
    <property type="molecule type" value="Genomic_DNA"/>
</dbReference>
<dbReference type="OrthoDB" id="5804141at2759"/>
<feature type="compositionally biased region" description="Acidic residues" evidence="4">
    <location>
        <begin position="260"/>
        <end position="275"/>
    </location>
</feature>
<dbReference type="GO" id="GO:0031048">
    <property type="term" value="P:regulatory ncRNA-mediated heterochromatin formation"/>
    <property type="evidence" value="ECO:0007669"/>
    <property type="project" value="TreeGrafter"/>
</dbReference>
<keyword evidence="3" id="KW-0539">Nucleus</keyword>
<comment type="subcellular location">
    <subcellularLocation>
        <location evidence="1">Nucleus</location>
    </subcellularLocation>
</comment>
<keyword evidence="6" id="KW-1185">Reference proteome</keyword>
<comment type="caution">
    <text evidence="5">The sequence shown here is derived from an EMBL/GenBank/DDBJ whole genome shotgun (WGS) entry which is preliminary data.</text>
</comment>
<feature type="region of interest" description="Disordered" evidence="4">
    <location>
        <begin position="1"/>
        <end position="60"/>
    </location>
</feature>
<reference evidence="5" key="1">
    <citation type="submission" date="2020-09" db="EMBL/GenBank/DDBJ databases">
        <authorList>
            <person name="Kikuchi T."/>
        </authorList>
    </citation>
    <scope>NUCLEOTIDE SEQUENCE</scope>
    <source>
        <strain evidence="5">SH1</strain>
    </source>
</reference>
<proteinExistence type="inferred from homology"/>
<feature type="compositionally biased region" description="Basic and acidic residues" evidence="4">
    <location>
        <begin position="1"/>
        <end position="15"/>
    </location>
</feature>
<comment type="similarity">
    <text evidence="2">Belongs to the NRDE2 family.</text>
</comment>
<dbReference type="Pfam" id="PF08424">
    <property type="entry name" value="NRDE-2"/>
    <property type="match status" value="1"/>
</dbReference>
<dbReference type="EMBL" id="CAJFCW020000005">
    <property type="protein sequence ID" value="CAG9120643.1"/>
    <property type="molecule type" value="Genomic_DNA"/>
</dbReference>
<dbReference type="Proteomes" id="UP000614601">
    <property type="component" value="Unassembled WGS sequence"/>
</dbReference>